<evidence type="ECO:0000256" key="4">
    <source>
        <dbReference type="ARBA" id="ARBA00023110"/>
    </source>
</evidence>
<dbReference type="EMBL" id="JBBUKT010000009">
    <property type="protein sequence ID" value="MEK7952870.1"/>
    <property type="molecule type" value="Genomic_DNA"/>
</dbReference>
<keyword evidence="9" id="KW-1185">Reference proteome</keyword>
<dbReference type="Proteomes" id="UP001371305">
    <property type="component" value="Unassembled WGS sequence"/>
</dbReference>
<dbReference type="Pfam" id="PF13145">
    <property type="entry name" value="Rotamase_2"/>
    <property type="match status" value="1"/>
</dbReference>
<evidence type="ECO:0000313" key="8">
    <source>
        <dbReference type="EMBL" id="MEK7952870.1"/>
    </source>
</evidence>
<keyword evidence="5 6" id="KW-0413">Isomerase</keyword>
<dbReference type="Gene3D" id="3.10.50.40">
    <property type="match status" value="1"/>
</dbReference>
<gene>
    <name evidence="8" type="ORF">WKV53_20320</name>
</gene>
<dbReference type="PROSITE" id="PS01096">
    <property type="entry name" value="PPIC_PPIASE_1"/>
    <property type="match status" value="1"/>
</dbReference>
<keyword evidence="3" id="KW-0732">Signal</keyword>
<evidence type="ECO:0000313" key="9">
    <source>
        <dbReference type="Proteomes" id="UP001371305"/>
    </source>
</evidence>
<dbReference type="InterPro" id="IPR050245">
    <property type="entry name" value="PrsA_foldase"/>
</dbReference>
<evidence type="ECO:0000256" key="1">
    <source>
        <dbReference type="ARBA" id="ARBA00000971"/>
    </source>
</evidence>
<reference evidence="8 9" key="1">
    <citation type="submission" date="2024-04" db="EMBL/GenBank/DDBJ databases">
        <title>Luteolibacter sp. isolated from soil.</title>
        <authorList>
            <person name="An J."/>
        </authorList>
    </citation>
    <scope>NUCLEOTIDE SEQUENCE [LARGE SCALE GENOMIC DNA]</scope>
    <source>
        <strain evidence="8 9">Y139</strain>
    </source>
</reference>
<accession>A0ABU9AYP6</accession>
<organism evidence="8 9">
    <name type="scientific">Luteolibacter soli</name>
    <dbReference type="NCBI Taxonomy" id="3135280"/>
    <lineage>
        <taxon>Bacteria</taxon>
        <taxon>Pseudomonadati</taxon>
        <taxon>Verrucomicrobiota</taxon>
        <taxon>Verrucomicrobiia</taxon>
        <taxon>Verrucomicrobiales</taxon>
        <taxon>Verrucomicrobiaceae</taxon>
        <taxon>Luteolibacter</taxon>
    </lineage>
</organism>
<dbReference type="GO" id="GO:0016853">
    <property type="term" value="F:isomerase activity"/>
    <property type="evidence" value="ECO:0007669"/>
    <property type="project" value="UniProtKB-KW"/>
</dbReference>
<comment type="caution">
    <text evidence="8">The sequence shown here is derived from an EMBL/GenBank/DDBJ whole genome shotgun (WGS) entry which is preliminary data.</text>
</comment>
<evidence type="ECO:0000256" key="6">
    <source>
        <dbReference type="PROSITE-ProRule" id="PRU00278"/>
    </source>
</evidence>
<dbReference type="SUPFAM" id="SSF109998">
    <property type="entry name" value="Triger factor/SurA peptide-binding domain-like"/>
    <property type="match status" value="1"/>
</dbReference>
<proteinExistence type="predicted"/>
<feature type="domain" description="PpiC" evidence="7">
    <location>
        <begin position="148"/>
        <end position="257"/>
    </location>
</feature>
<dbReference type="InterPro" id="IPR000297">
    <property type="entry name" value="PPIase_PpiC"/>
</dbReference>
<keyword evidence="4 6" id="KW-0697">Rotamase</keyword>
<dbReference type="PANTHER" id="PTHR47245">
    <property type="entry name" value="PEPTIDYLPROLYL ISOMERASE"/>
    <property type="match status" value="1"/>
</dbReference>
<dbReference type="InterPro" id="IPR027304">
    <property type="entry name" value="Trigger_fact/SurA_dom_sf"/>
</dbReference>
<protein>
    <recommendedName>
        <fullName evidence="2">peptidylprolyl isomerase</fullName>
        <ecNumber evidence="2">5.2.1.8</ecNumber>
    </recommendedName>
</protein>
<comment type="catalytic activity">
    <reaction evidence="1">
        <text>[protein]-peptidylproline (omega=180) = [protein]-peptidylproline (omega=0)</text>
        <dbReference type="Rhea" id="RHEA:16237"/>
        <dbReference type="Rhea" id="RHEA-COMP:10747"/>
        <dbReference type="Rhea" id="RHEA-COMP:10748"/>
        <dbReference type="ChEBI" id="CHEBI:83833"/>
        <dbReference type="ChEBI" id="CHEBI:83834"/>
        <dbReference type="EC" id="5.2.1.8"/>
    </reaction>
</comment>
<name>A0ABU9AYP6_9BACT</name>
<evidence type="ECO:0000256" key="2">
    <source>
        <dbReference type="ARBA" id="ARBA00013194"/>
    </source>
</evidence>
<dbReference type="InterPro" id="IPR023058">
    <property type="entry name" value="PPIase_PpiC_CS"/>
</dbReference>
<dbReference type="SUPFAM" id="SSF54534">
    <property type="entry name" value="FKBP-like"/>
    <property type="match status" value="1"/>
</dbReference>
<dbReference type="EC" id="5.2.1.8" evidence="2"/>
<dbReference type="PROSITE" id="PS50198">
    <property type="entry name" value="PPIC_PPIASE_2"/>
    <property type="match status" value="1"/>
</dbReference>
<sequence length="327" mass="34685">MLLRFLPRAIALCATACLVSQCEKPATTGAPAIPKDALATVGAQAITEKDLIQEAEWRKANHQAVPAAPELLKEMANRLALVEKAKQSGIADDPETQRSIQSIIIARLREKQIDAEVAKVTVSDDELKAAYDSRSAEFARKPLDRFAILFQAADAKASDARKAEAKKGLEDAIALADAAPAPGGRGPAAGGFGQVAAQHSEDQVTRYRGGDLGWIEGDAKETRLPVNVLEAGRALEKGKRSGVIEAADGFYVIMKTDARAGGARPMEEVADNLRQQILRDKRRALEEQFLADAMQSSKASINADAAAKVTLPVTPAPAPAAPVLSPP</sequence>
<evidence type="ECO:0000259" key="7">
    <source>
        <dbReference type="PROSITE" id="PS50198"/>
    </source>
</evidence>
<dbReference type="RefSeq" id="WP_341406629.1">
    <property type="nucleotide sequence ID" value="NZ_JBBUKT010000009.1"/>
</dbReference>
<dbReference type="PANTHER" id="PTHR47245:SF1">
    <property type="entry name" value="FOLDASE PROTEIN PRSA"/>
    <property type="match status" value="1"/>
</dbReference>
<evidence type="ECO:0000256" key="5">
    <source>
        <dbReference type="ARBA" id="ARBA00023235"/>
    </source>
</evidence>
<evidence type="ECO:0000256" key="3">
    <source>
        <dbReference type="ARBA" id="ARBA00022729"/>
    </source>
</evidence>
<dbReference type="InterPro" id="IPR046357">
    <property type="entry name" value="PPIase_dom_sf"/>
</dbReference>